<name>A0AA35IPP9_SACMI</name>
<dbReference type="GeneID" id="80919465"/>
<feature type="region of interest" description="Disordered" evidence="10">
    <location>
        <begin position="1"/>
        <end position="155"/>
    </location>
</feature>
<dbReference type="RefSeq" id="XP_056077752.1">
    <property type="nucleotide sequence ID" value="XM_056223767.1"/>
</dbReference>
<keyword evidence="4" id="KW-0808">Transferase</keyword>
<dbReference type="PROSITE" id="PS00107">
    <property type="entry name" value="PROTEIN_KINASE_ATP"/>
    <property type="match status" value="1"/>
</dbReference>
<sequence>MSYNNGNTYSKSYSRNNKRPLFGKRSPHPQSLVRPPPPKRIRTDNSYQSNIDNTSSHRVNSNDQSGHTKSRSNNSLSRYSDTTFPTNSRYQGSRYNNNTSYGNRATGMKRDEGKAEFLSHLPKGPKSVETSRYNNPSFTNSNDLKNDNHTSKYNNHKAQEIRSIVPKKVPVSVLTQQRSTSVYQRIMQVGEGTYGKVYKAKNTNTENLVALKKLRLQGEREGFPITSIREIKLLQSFNHPNVSTIKEIMVESQKTVYMIFEYADNDLSGLLLNKEVQISHSQCKHVFKQLLLGMEYLHDNKILHRDVKGSNILIDNQGNLKITDFGLARKMSRRADYTNRVITLWYRPPELLLGTTNYGTEVDMWGCGCLLVELFNKTAIFQGSNELEQIESIFKTMGTPTINSWPTLYNMPWFFMIMPQQTTKYTNAFSEKFGSILPTAKCLQLATNLLRYDQKKRFTATEALQSDYFKEEPRPEPLILDELASCHEYEVKLARKQKRSNIVSSNASNKANNGNNNHHNNNHNNNNNNSSSSSNSNSNITINDK</sequence>
<keyword evidence="7 9" id="KW-0067">ATP-binding</keyword>
<keyword evidence="6" id="KW-0418">Kinase</keyword>
<dbReference type="CDD" id="cd07840">
    <property type="entry name" value="STKc_CDK9_like"/>
    <property type="match status" value="1"/>
</dbReference>
<dbReference type="Pfam" id="PF00069">
    <property type="entry name" value="Pkinase"/>
    <property type="match status" value="1"/>
</dbReference>
<dbReference type="Proteomes" id="UP001161438">
    <property type="component" value="Chromosome 11"/>
</dbReference>
<dbReference type="SMART" id="SM00220">
    <property type="entry name" value="S_TKc"/>
    <property type="match status" value="1"/>
</dbReference>
<keyword evidence="13" id="KW-1185">Reference proteome</keyword>
<dbReference type="EMBL" id="OX365767">
    <property type="protein sequence ID" value="CAI4034632.1"/>
    <property type="molecule type" value="Genomic_DNA"/>
</dbReference>
<evidence type="ECO:0000313" key="13">
    <source>
        <dbReference type="Proteomes" id="UP001161438"/>
    </source>
</evidence>
<dbReference type="GO" id="GO:0008024">
    <property type="term" value="C:cyclin/CDK positive transcription elongation factor complex"/>
    <property type="evidence" value="ECO:0007669"/>
    <property type="project" value="TreeGrafter"/>
</dbReference>
<dbReference type="SUPFAM" id="SSF56112">
    <property type="entry name" value="Protein kinase-like (PK-like)"/>
    <property type="match status" value="1"/>
</dbReference>
<dbReference type="InterPro" id="IPR008271">
    <property type="entry name" value="Ser/Thr_kinase_AS"/>
</dbReference>
<evidence type="ECO:0000256" key="6">
    <source>
        <dbReference type="ARBA" id="ARBA00022777"/>
    </source>
</evidence>
<dbReference type="InterPro" id="IPR000719">
    <property type="entry name" value="Prot_kinase_dom"/>
</dbReference>
<dbReference type="InterPro" id="IPR011009">
    <property type="entry name" value="Kinase-like_dom_sf"/>
</dbReference>
<dbReference type="GO" id="GO:0030332">
    <property type="term" value="F:cyclin binding"/>
    <property type="evidence" value="ECO:0007669"/>
    <property type="project" value="TreeGrafter"/>
</dbReference>
<evidence type="ECO:0000313" key="12">
    <source>
        <dbReference type="EMBL" id="CAI4034632.1"/>
    </source>
</evidence>
<dbReference type="PANTHER" id="PTHR24056">
    <property type="entry name" value="CELL DIVISION PROTEIN KINASE"/>
    <property type="match status" value="1"/>
</dbReference>
<dbReference type="PROSITE" id="PS50011">
    <property type="entry name" value="PROTEIN_KINASE_DOM"/>
    <property type="match status" value="1"/>
</dbReference>
<dbReference type="PANTHER" id="PTHR24056:SF546">
    <property type="entry name" value="CYCLIN-DEPENDENT KINASE 12"/>
    <property type="match status" value="1"/>
</dbReference>
<evidence type="ECO:0000256" key="2">
    <source>
        <dbReference type="ARBA" id="ARBA00012409"/>
    </source>
</evidence>
<dbReference type="PROSITE" id="PS00108">
    <property type="entry name" value="PROTEIN_KINASE_ST"/>
    <property type="match status" value="1"/>
</dbReference>
<protein>
    <recommendedName>
        <fullName evidence="2">[RNA-polymerase]-subunit kinase</fullName>
        <ecNumber evidence="2">2.7.11.23</ecNumber>
    </recommendedName>
</protein>
<feature type="compositionally biased region" description="Basic and acidic residues" evidence="10">
    <location>
        <begin position="108"/>
        <end position="117"/>
    </location>
</feature>
<dbReference type="InterPro" id="IPR050108">
    <property type="entry name" value="CDK"/>
</dbReference>
<dbReference type="InterPro" id="IPR017441">
    <property type="entry name" value="Protein_kinase_ATP_BS"/>
</dbReference>
<evidence type="ECO:0000256" key="3">
    <source>
        <dbReference type="ARBA" id="ARBA00022527"/>
    </source>
</evidence>
<feature type="compositionally biased region" description="Polar residues" evidence="10">
    <location>
        <begin position="44"/>
        <end position="103"/>
    </location>
</feature>
<reference evidence="12" key="1">
    <citation type="submission" date="2022-10" db="EMBL/GenBank/DDBJ databases">
        <authorList>
            <person name="Byrne P K."/>
        </authorList>
    </citation>
    <scope>NUCLEOTIDE SEQUENCE</scope>
    <source>
        <strain evidence="12">IFO1815</strain>
    </source>
</reference>
<evidence type="ECO:0000256" key="8">
    <source>
        <dbReference type="ARBA" id="ARBA00049280"/>
    </source>
</evidence>
<dbReference type="GO" id="GO:0008353">
    <property type="term" value="F:RNA polymerase II CTD heptapeptide repeat kinase activity"/>
    <property type="evidence" value="ECO:0007669"/>
    <property type="project" value="UniProtKB-EC"/>
</dbReference>
<evidence type="ECO:0000256" key="5">
    <source>
        <dbReference type="ARBA" id="ARBA00022741"/>
    </source>
</evidence>
<keyword evidence="5 9" id="KW-0547">Nucleotide-binding</keyword>
<feature type="region of interest" description="Disordered" evidence="10">
    <location>
        <begin position="497"/>
        <end position="545"/>
    </location>
</feature>
<keyword evidence="3" id="KW-0723">Serine/threonine-protein kinase</keyword>
<feature type="compositionally biased region" description="Low complexity" evidence="10">
    <location>
        <begin position="500"/>
        <end position="545"/>
    </location>
</feature>
<proteinExistence type="inferred from homology"/>
<gene>
    <name evidence="12" type="primary">SMKI11G0800</name>
    <name evidence="12" type="ORF">SMKI_11G0800</name>
</gene>
<organism evidence="12 13">
    <name type="scientific">Saccharomyces mikatae IFO 1815</name>
    <dbReference type="NCBI Taxonomy" id="226126"/>
    <lineage>
        <taxon>Eukaryota</taxon>
        <taxon>Fungi</taxon>
        <taxon>Dikarya</taxon>
        <taxon>Ascomycota</taxon>
        <taxon>Saccharomycotina</taxon>
        <taxon>Saccharomycetes</taxon>
        <taxon>Saccharomycetales</taxon>
        <taxon>Saccharomycetaceae</taxon>
        <taxon>Saccharomyces</taxon>
    </lineage>
</organism>
<feature type="compositionally biased region" description="Polar residues" evidence="10">
    <location>
        <begin position="1"/>
        <end position="15"/>
    </location>
</feature>
<evidence type="ECO:0000259" key="11">
    <source>
        <dbReference type="PROSITE" id="PS50011"/>
    </source>
</evidence>
<comment type="similarity">
    <text evidence="1">Belongs to the protein kinase superfamily. CMGC Ser/Thr protein kinase family. CDC2/CDKX subfamily.</text>
</comment>
<dbReference type="EC" id="2.7.11.23" evidence="2"/>
<feature type="compositionally biased region" description="Basic residues" evidence="10">
    <location>
        <begin position="16"/>
        <end position="27"/>
    </location>
</feature>
<comment type="catalytic activity">
    <reaction evidence="8">
        <text>[DNA-directed RNA polymerase] + ATP = phospho-[DNA-directed RNA polymerase] + ADP + H(+)</text>
        <dbReference type="Rhea" id="RHEA:10216"/>
        <dbReference type="Rhea" id="RHEA-COMP:11321"/>
        <dbReference type="Rhea" id="RHEA-COMP:11322"/>
        <dbReference type="ChEBI" id="CHEBI:15378"/>
        <dbReference type="ChEBI" id="CHEBI:30616"/>
        <dbReference type="ChEBI" id="CHEBI:43176"/>
        <dbReference type="ChEBI" id="CHEBI:68546"/>
        <dbReference type="ChEBI" id="CHEBI:456216"/>
        <dbReference type="EC" id="2.7.11.23"/>
    </reaction>
</comment>
<dbReference type="GO" id="GO:0032968">
    <property type="term" value="P:positive regulation of transcription elongation by RNA polymerase II"/>
    <property type="evidence" value="ECO:0007669"/>
    <property type="project" value="TreeGrafter"/>
</dbReference>
<dbReference type="Gene3D" id="3.30.200.20">
    <property type="entry name" value="Phosphorylase Kinase, domain 1"/>
    <property type="match status" value="1"/>
</dbReference>
<evidence type="ECO:0000256" key="1">
    <source>
        <dbReference type="ARBA" id="ARBA00006485"/>
    </source>
</evidence>
<evidence type="ECO:0000256" key="7">
    <source>
        <dbReference type="ARBA" id="ARBA00022840"/>
    </source>
</evidence>
<feature type="binding site" evidence="9">
    <location>
        <position position="212"/>
    </location>
    <ligand>
        <name>ATP</name>
        <dbReference type="ChEBI" id="CHEBI:30616"/>
    </ligand>
</feature>
<evidence type="ECO:0000256" key="4">
    <source>
        <dbReference type="ARBA" id="ARBA00022679"/>
    </source>
</evidence>
<accession>A0AA35IPP9</accession>
<evidence type="ECO:0000256" key="9">
    <source>
        <dbReference type="PROSITE-ProRule" id="PRU10141"/>
    </source>
</evidence>
<feature type="domain" description="Protein kinase" evidence="11">
    <location>
        <begin position="183"/>
        <end position="469"/>
    </location>
</feature>
<dbReference type="Gene3D" id="1.10.510.10">
    <property type="entry name" value="Transferase(Phosphotransferase) domain 1"/>
    <property type="match status" value="1"/>
</dbReference>
<dbReference type="FunFam" id="1.10.510.10:FF:000415">
    <property type="entry name" value="CMGC/CDK/CRK7 protein kinase, variant"/>
    <property type="match status" value="1"/>
</dbReference>
<dbReference type="FunFam" id="3.30.200.20:FF:000588">
    <property type="entry name" value="CTD kinase subunit alpha"/>
    <property type="match status" value="1"/>
</dbReference>
<dbReference type="GO" id="GO:0005524">
    <property type="term" value="F:ATP binding"/>
    <property type="evidence" value="ECO:0007669"/>
    <property type="project" value="UniProtKB-UniRule"/>
</dbReference>
<feature type="compositionally biased region" description="Polar residues" evidence="10">
    <location>
        <begin position="128"/>
        <end position="143"/>
    </location>
</feature>
<evidence type="ECO:0000256" key="10">
    <source>
        <dbReference type="SAM" id="MobiDB-lite"/>
    </source>
</evidence>
<dbReference type="AlphaFoldDB" id="A0AA35IPP9"/>